<keyword evidence="3" id="KW-1185">Reference proteome</keyword>
<dbReference type="SUPFAM" id="SSF54593">
    <property type="entry name" value="Glyoxalase/Bleomycin resistance protein/Dihydroxybiphenyl dioxygenase"/>
    <property type="match status" value="1"/>
</dbReference>
<dbReference type="Gene3D" id="3.10.180.10">
    <property type="entry name" value="2,3-Dihydroxybiphenyl 1,2-Dioxygenase, domain 1"/>
    <property type="match status" value="1"/>
</dbReference>
<evidence type="ECO:0000313" key="2">
    <source>
        <dbReference type="EMBL" id="NEK56789.1"/>
    </source>
</evidence>
<dbReference type="Pfam" id="PF00903">
    <property type="entry name" value="Glyoxalase"/>
    <property type="match status" value="1"/>
</dbReference>
<protein>
    <submittedName>
        <fullName evidence="2">Glyoxalase</fullName>
    </submittedName>
</protein>
<evidence type="ECO:0000259" key="1">
    <source>
        <dbReference type="PROSITE" id="PS51819"/>
    </source>
</evidence>
<dbReference type="InterPro" id="IPR037523">
    <property type="entry name" value="VOC_core"/>
</dbReference>
<name>A0A7K3VVX1_9ACTN</name>
<gene>
    <name evidence="2" type="ORF">GCU56_02735</name>
</gene>
<dbReference type="EMBL" id="JAAGWF010000003">
    <property type="protein sequence ID" value="NEK56789.1"/>
    <property type="molecule type" value="Genomic_DNA"/>
</dbReference>
<dbReference type="AlphaFoldDB" id="A0A7K3VVX1"/>
<sequence>MPMLFVNLPVRDLTVARDFYGALGYRFHDHFSDEGTAAVVVADDIAVMLHTRDRFADLVAGKVGDPSRETTAVHSLSVESRAEVDDLVQRALDAGGKPWLPSREGNGGYRGSFTDPDGNVWEAIWLGQQHVIN</sequence>
<dbReference type="Proteomes" id="UP000470246">
    <property type="component" value="Unassembled WGS sequence"/>
</dbReference>
<feature type="domain" description="VOC" evidence="1">
    <location>
        <begin position="2"/>
        <end position="126"/>
    </location>
</feature>
<dbReference type="PANTHER" id="PTHR36503">
    <property type="entry name" value="BLR2520 PROTEIN"/>
    <property type="match status" value="1"/>
</dbReference>
<organism evidence="2 3">
    <name type="scientific">Geodermatophilus sabuli</name>
    <dbReference type="NCBI Taxonomy" id="1564158"/>
    <lineage>
        <taxon>Bacteria</taxon>
        <taxon>Bacillati</taxon>
        <taxon>Actinomycetota</taxon>
        <taxon>Actinomycetes</taxon>
        <taxon>Geodermatophilales</taxon>
        <taxon>Geodermatophilaceae</taxon>
        <taxon>Geodermatophilus</taxon>
    </lineage>
</organism>
<dbReference type="InterPro" id="IPR029068">
    <property type="entry name" value="Glyas_Bleomycin-R_OHBP_Dase"/>
</dbReference>
<dbReference type="PROSITE" id="PS51819">
    <property type="entry name" value="VOC"/>
    <property type="match status" value="1"/>
</dbReference>
<reference evidence="2 3" key="1">
    <citation type="submission" date="2020-02" db="EMBL/GenBank/DDBJ databases">
        <title>Geodermatophilus sabuli CPCC 205279 I12A-02694.</title>
        <authorList>
            <person name="Jiang Z."/>
        </authorList>
    </citation>
    <scope>NUCLEOTIDE SEQUENCE [LARGE SCALE GENOMIC DNA]</scope>
    <source>
        <strain evidence="2 3">I12A-02694</strain>
    </source>
</reference>
<dbReference type="PANTHER" id="PTHR36503:SF2">
    <property type="entry name" value="BLR2408 PROTEIN"/>
    <property type="match status" value="1"/>
</dbReference>
<comment type="caution">
    <text evidence="2">The sequence shown here is derived from an EMBL/GenBank/DDBJ whole genome shotgun (WGS) entry which is preliminary data.</text>
</comment>
<dbReference type="RefSeq" id="WP_163479965.1">
    <property type="nucleotide sequence ID" value="NZ_JAAGWF010000003.1"/>
</dbReference>
<accession>A0A7K3VVX1</accession>
<evidence type="ECO:0000313" key="3">
    <source>
        <dbReference type="Proteomes" id="UP000470246"/>
    </source>
</evidence>
<dbReference type="InterPro" id="IPR004360">
    <property type="entry name" value="Glyas_Fos-R_dOase_dom"/>
</dbReference>
<proteinExistence type="predicted"/>